<feature type="domain" description="UBR-type" evidence="6">
    <location>
        <begin position="71"/>
        <end position="143"/>
    </location>
</feature>
<dbReference type="GO" id="GO:0005737">
    <property type="term" value="C:cytoplasm"/>
    <property type="evidence" value="ECO:0007669"/>
    <property type="project" value="TreeGrafter"/>
</dbReference>
<feature type="region of interest" description="Disordered" evidence="5">
    <location>
        <begin position="1"/>
        <end position="41"/>
    </location>
</feature>
<evidence type="ECO:0000256" key="2">
    <source>
        <dbReference type="ARBA" id="ARBA00022771"/>
    </source>
</evidence>
<dbReference type="PROSITE" id="PS51157">
    <property type="entry name" value="ZF_UBR"/>
    <property type="match status" value="1"/>
</dbReference>
<dbReference type="SUPFAM" id="SSF57903">
    <property type="entry name" value="FYVE/PHD zinc finger"/>
    <property type="match status" value="1"/>
</dbReference>
<dbReference type="InterPro" id="IPR003126">
    <property type="entry name" value="Znf_UBR"/>
</dbReference>
<evidence type="ECO:0000256" key="1">
    <source>
        <dbReference type="ARBA" id="ARBA00022723"/>
    </source>
</evidence>
<name>M9MEA5_PSEA3</name>
<dbReference type="InterPro" id="IPR040204">
    <property type="entry name" value="UBR7"/>
</dbReference>
<feature type="compositionally biased region" description="Basic and acidic residues" evidence="5">
    <location>
        <begin position="399"/>
        <end position="426"/>
    </location>
</feature>
<accession>M9MEA5</accession>
<keyword evidence="2" id="KW-0863">Zinc-finger</keyword>
<keyword evidence="3" id="KW-0862">Zinc</keyword>
<feature type="zinc finger region" description="UBR-type" evidence="4">
    <location>
        <begin position="71"/>
        <end position="143"/>
    </location>
</feature>
<dbReference type="CDD" id="cd19677">
    <property type="entry name" value="UBR-box_UBR7"/>
    <property type="match status" value="1"/>
</dbReference>
<dbReference type="GO" id="GO:0061630">
    <property type="term" value="F:ubiquitin protein ligase activity"/>
    <property type="evidence" value="ECO:0007669"/>
    <property type="project" value="InterPro"/>
</dbReference>
<dbReference type="AlphaFoldDB" id="M9MEA5"/>
<proteinExistence type="predicted"/>
<protein>
    <submittedName>
        <fullName evidence="7">Uncharacterized conserved protein</fullName>
    </submittedName>
</protein>
<feature type="region of interest" description="Disordered" evidence="5">
    <location>
        <begin position="367"/>
        <end position="426"/>
    </location>
</feature>
<evidence type="ECO:0000256" key="3">
    <source>
        <dbReference type="ARBA" id="ARBA00022833"/>
    </source>
</evidence>
<evidence type="ECO:0000259" key="6">
    <source>
        <dbReference type="PROSITE" id="PS51157"/>
    </source>
</evidence>
<evidence type="ECO:0000313" key="8">
    <source>
        <dbReference type="Proteomes" id="UP000011976"/>
    </source>
</evidence>
<feature type="region of interest" description="Disordered" evidence="5">
    <location>
        <begin position="218"/>
        <end position="256"/>
    </location>
</feature>
<dbReference type="InterPro" id="IPR047506">
    <property type="entry name" value="UBR7-like_UBR-box"/>
</dbReference>
<dbReference type="EMBL" id="DF196780">
    <property type="protein sequence ID" value="GAC75113.1"/>
    <property type="molecule type" value="Genomic_DNA"/>
</dbReference>
<reference evidence="8" key="1">
    <citation type="journal article" date="2013" name="Genome Announc.">
        <title>Genome sequence of the basidiomycetous yeast Pseudozyma antarctica T-34, a producer of the glycolipid biosurfactants mannosylerythritol lipids.</title>
        <authorList>
            <person name="Morita T."/>
            <person name="Koike H."/>
            <person name="Koyama Y."/>
            <person name="Hagiwara H."/>
            <person name="Ito E."/>
            <person name="Fukuoka T."/>
            <person name="Imura T."/>
            <person name="Machida M."/>
            <person name="Kitamoto D."/>
        </authorList>
    </citation>
    <scope>NUCLEOTIDE SEQUENCE [LARGE SCALE GENOMIC DNA]</scope>
    <source>
        <strain evidence="8">T-34</strain>
    </source>
</reference>
<dbReference type="Proteomes" id="UP000011976">
    <property type="component" value="Unassembled WGS sequence"/>
</dbReference>
<dbReference type="InterPro" id="IPR013083">
    <property type="entry name" value="Znf_RING/FYVE/PHD"/>
</dbReference>
<dbReference type="PANTHER" id="PTHR13513:SF9">
    <property type="entry name" value="E3 UBIQUITIN-PROTEIN LIGASE UBR7-RELATED"/>
    <property type="match status" value="1"/>
</dbReference>
<dbReference type="GO" id="GO:0008270">
    <property type="term" value="F:zinc ion binding"/>
    <property type="evidence" value="ECO:0007669"/>
    <property type="project" value="UniProtKB-KW"/>
</dbReference>
<evidence type="ECO:0000256" key="4">
    <source>
        <dbReference type="PROSITE-ProRule" id="PRU00508"/>
    </source>
</evidence>
<sequence length="589" mass="63514">MSSDDQASGSASVSDASGSNLPSSSTAQLPDPSLPAPNLGEDEVGFTAADLIAQQSKLEAQANEAIPFQFDTCTHERGYIRQPVYSCKTCGGGGVCAGCSVSCHAEHELVELFNKRKFRCDCGTPNLYRQREPNQAGCSTRLAEQLSYPEDAKPCTLRKPGFDPQNDTNSYNHNFDGSFCYCERGKTYDPEKEDETMFQCIVCEEWLHESCTSLRPAPLPKPVSGDDETGKASAASTTATRSADPAMPPSATEPEAPLIDHDLFDLMICDACVRKPGNELLRRYAGARGWMIVATSQDAGEAGQYDGVASIQVPTEEELQNAGGPYQGRSWRIFGLAVEPEQALTHEEVSAAANGALLKSVAEIARSSGGLPSTRPEKEEQGNAHGAAADISLQGAGLAEKKDGKRRAEDDPKDDQTAGEGSKRVKLEAADAGCTLPEGLSMIAKLGASVVDEWVPALSSEASETKPSQRCDVFLSDDFRDRICRCADCLPQWSALPHVLEAEETYAPPSDPQASVRDDDAASVTSSTYDLGMAALRAMPREKMINSLHAYSKFRDALWEHLKPFAGTGKMVREEDVRAFFQKTLNSNK</sequence>
<dbReference type="Pfam" id="PF02207">
    <property type="entry name" value="zf-UBR"/>
    <property type="match status" value="1"/>
</dbReference>
<dbReference type="SMART" id="SM00396">
    <property type="entry name" value="ZnF_UBR1"/>
    <property type="match status" value="1"/>
</dbReference>
<dbReference type="Gene3D" id="3.30.40.10">
    <property type="entry name" value="Zinc/RING finger domain, C3HC4 (zinc finger)"/>
    <property type="match status" value="1"/>
</dbReference>
<gene>
    <name evidence="7" type="ORF">PANT_14c00046</name>
</gene>
<evidence type="ECO:0000256" key="5">
    <source>
        <dbReference type="SAM" id="MobiDB-lite"/>
    </source>
</evidence>
<dbReference type="PANTHER" id="PTHR13513">
    <property type="entry name" value="E3 UBIQUITIN-PROTEIN LIGASE UBR7"/>
    <property type="match status" value="1"/>
</dbReference>
<keyword evidence="1" id="KW-0479">Metal-binding</keyword>
<feature type="compositionally biased region" description="Low complexity" evidence="5">
    <location>
        <begin position="1"/>
        <end position="19"/>
    </location>
</feature>
<dbReference type="InterPro" id="IPR011011">
    <property type="entry name" value="Znf_FYVE_PHD"/>
</dbReference>
<feature type="compositionally biased region" description="Low complexity" evidence="5">
    <location>
        <begin position="232"/>
        <end position="243"/>
    </location>
</feature>
<dbReference type="OrthoDB" id="5795902at2759"/>
<evidence type="ECO:0000313" key="7">
    <source>
        <dbReference type="EMBL" id="GAC75113.1"/>
    </source>
</evidence>
<organism evidence="7 8">
    <name type="scientific">Pseudozyma antarctica (strain T-34)</name>
    <name type="common">Yeast</name>
    <name type="synonym">Candida antarctica</name>
    <dbReference type="NCBI Taxonomy" id="1151754"/>
    <lineage>
        <taxon>Eukaryota</taxon>
        <taxon>Fungi</taxon>
        <taxon>Dikarya</taxon>
        <taxon>Basidiomycota</taxon>
        <taxon>Ustilaginomycotina</taxon>
        <taxon>Ustilaginomycetes</taxon>
        <taxon>Ustilaginales</taxon>
        <taxon>Ustilaginaceae</taxon>
        <taxon>Moesziomyces</taxon>
    </lineage>
</organism>